<dbReference type="InterPro" id="IPR032675">
    <property type="entry name" value="LRR_dom_sf"/>
</dbReference>
<comment type="caution">
    <text evidence="2">The sequence shown here is derived from an EMBL/GenBank/DDBJ whole genome shotgun (WGS) entry which is preliminary data.</text>
</comment>
<dbReference type="InterPro" id="IPR001810">
    <property type="entry name" value="F-box_dom"/>
</dbReference>
<dbReference type="PROSITE" id="PS50181">
    <property type="entry name" value="FBOX"/>
    <property type="match status" value="1"/>
</dbReference>
<proteinExistence type="predicted"/>
<reference evidence="2" key="1">
    <citation type="journal article" date="2021" name="Genome Biol. Evol.">
        <title>The assembled and annotated genome of the fairy-ring fungus Marasmius oreades.</title>
        <authorList>
            <person name="Hiltunen M."/>
            <person name="Ament-Velasquez S.L."/>
            <person name="Johannesson H."/>
        </authorList>
    </citation>
    <scope>NUCLEOTIDE SEQUENCE</scope>
    <source>
        <strain evidence="2">03SP1</strain>
    </source>
</reference>
<dbReference type="OrthoDB" id="3082161at2759"/>
<dbReference type="RefSeq" id="XP_043012321.1">
    <property type="nucleotide sequence ID" value="XM_043151228.1"/>
</dbReference>
<organism evidence="2 3">
    <name type="scientific">Marasmius oreades</name>
    <name type="common">fairy-ring Marasmius</name>
    <dbReference type="NCBI Taxonomy" id="181124"/>
    <lineage>
        <taxon>Eukaryota</taxon>
        <taxon>Fungi</taxon>
        <taxon>Dikarya</taxon>
        <taxon>Basidiomycota</taxon>
        <taxon>Agaricomycotina</taxon>
        <taxon>Agaricomycetes</taxon>
        <taxon>Agaricomycetidae</taxon>
        <taxon>Agaricales</taxon>
        <taxon>Marasmiineae</taxon>
        <taxon>Marasmiaceae</taxon>
        <taxon>Marasmius</taxon>
    </lineage>
</organism>
<dbReference type="Gene3D" id="3.80.10.10">
    <property type="entry name" value="Ribonuclease Inhibitor"/>
    <property type="match status" value="1"/>
</dbReference>
<dbReference type="Proteomes" id="UP001049176">
    <property type="component" value="Chromosome 3"/>
</dbReference>
<keyword evidence="3" id="KW-1185">Reference proteome</keyword>
<sequence length="896" mass="101976">MAPVHRHANVPWKDLSQHISLQCQGGLRFLERTRINSDEKRGAILRVVNAVVRSIESRLEEKGALFSRPDASREELRSAGVTVDGNLFPPEIVKHAETMRNPPRAPINRIDGWNFTFVSSAHIAVVLHAISEPDDPFTHLPALTHLAQRPRTQFLAVQLANFRLTDPPGYIRPRSVIEEYIRLTCRQYIFLSLLIALDERGDCFKNDGVRIMESFPRVTSETFGIEGYLPNLLLSSDPLNTDLSDRWFPSSGDKLHNSFWRLTHEDDTRRECVPALREQYIQRCFDVIAVWYAISREASRTRDAVKWHNSHYTFSITDLFTMVLDGFTSLGDAFRIPGDPLDDLIRQHVHVAVHDEEGLKEVAPVSLSSSSIPSLVKGFLDLPAELHFHILSYLPVQDLISLSMVCRSIHLECVTSILRDPLSVLGELSTDSFDSKIYRRFQSMLEARPHLLHHVRRYTGYYNYLQPLDPTKGSGRYNEVRLARGVDIRSPLASQLSRLCWAELDLWNLEYWRQDPEKAIHHALQVANKCWPHIQSLDMKVHQEAQPIIPISDLVSHELAGNCRFGCSCEPPNWRLRQLSITAHVYRDMFGMQHAPTPPIPLSSLLEMSAVTLTRLKLDLPATGFGDITNTPNLPNLTQLSLPSNLPPPDIEIFLSRCPNLASLELGAWDWSDTIPDTAVDLFVCSKLEDLHLRHTPYTISRLPASIRCIKAEMYRLLPLKLELYNPIQAPVSALGIKLDLDTRSRTIEGLHEFLRPLSKEFPKLSFLEMKIQGFYHGTDEQLIALGKCASAQFPVLETLVVNWREFENNPRRIDFPAADSGQQEREEQIARRMFGECETLKVVALTGVPPLVQDNPYVHPRVVWEKTVDGEGNVNAMRTGRSAIRWLMDFDETST</sequence>
<dbReference type="KEGG" id="more:E1B28_006546"/>
<protein>
    <recommendedName>
        <fullName evidence="1">F-box domain-containing protein</fullName>
    </recommendedName>
</protein>
<accession>A0A9P7UW76</accession>
<dbReference type="Gene3D" id="1.20.1280.50">
    <property type="match status" value="1"/>
</dbReference>
<dbReference type="EMBL" id="CM032183">
    <property type="protein sequence ID" value="KAG7095851.1"/>
    <property type="molecule type" value="Genomic_DNA"/>
</dbReference>
<feature type="domain" description="F-box" evidence="1">
    <location>
        <begin position="376"/>
        <end position="441"/>
    </location>
</feature>
<gene>
    <name evidence="2" type="ORF">E1B28_006546</name>
</gene>
<evidence type="ECO:0000259" key="1">
    <source>
        <dbReference type="PROSITE" id="PS50181"/>
    </source>
</evidence>
<evidence type="ECO:0000313" key="3">
    <source>
        <dbReference type="Proteomes" id="UP001049176"/>
    </source>
</evidence>
<dbReference type="SUPFAM" id="SSF81383">
    <property type="entry name" value="F-box domain"/>
    <property type="match status" value="1"/>
</dbReference>
<dbReference type="InterPro" id="IPR036047">
    <property type="entry name" value="F-box-like_dom_sf"/>
</dbReference>
<evidence type="ECO:0000313" key="2">
    <source>
        <dbReference type="EMBL" id="KAG7095851.1"/>
    </source>
</evidence>
<dbReference type="GeneID" id="66075622"/>
<dbReference type="AlphaFoldDB" id="A0A9P7UW76"/>
<dbReference type="CDD" id="cd09917">
    <property type="entry name" value="F-box_SF"/>
    <property type="match status" value="1"/>
</dbReference>
<dbReference type="SUPFAM" id="SSF52058">
    <property type="entry name" value="L domain-like"/>
    <property type="match status" value="1"/>
</dbReference>
<dbReference type="Pfam" id="PF12937">
    <property type="entry name" value="F-box-like"/>
    <property type="match status" value="1"/>
</dbReference>
<name>A0A9P7UW76_9AGAR</name>